<evidence type="ECO:0008006" key="3">
    <source>
        <dbReference type="Google" id="ProtNLM"/>
    </source>
</evidence>
<dbReference type="InterPro" id="IPR025127">
    <property type="entry name" value="DUF4054"/>
</dbReference>
<keyword evidence="2" id="KW-1185">Reference proteome</keyword>
<gene>
    <name evidence="1" type="ORF">BGCPKDLD_3882</name>
</gene>
<name>A0ABQ4UZM9_9HYPH</name>
<evidence type="ECO:0000313" key="2">
    <source>
        <dbReference type="Proteomes" id="UP001055093"/>
    </source>
</evidence>
<dbReference type="Proteomes" id="UP001055093">
    <property type="component" value="Unassembled WGS sequence"/>
</dbReference>
<protein>
    <recommendedName>
        <fullName evidence="3">DUF4054 domain-containing protein</fullName>
    </recommendedName>
</protein>
<reference evidence="1" key="1">
    <citation type="journal article" date="2021" name="Front. Microbiol.">
        <title>Comprehensive Comparative Genomics and Phenotyping of Methylobacterium Species.</title>
        <authorList>
            <person name="Alessa O."/>
            <person name="Ogura Y."/>
            <person name="Fujitani Y."/>
            <person name="Takami H."/>
            <person name="Hayashi T."/>
            <person name="Sahin N."/>
            <person name="Tani A."/>
        </authorList>
    </citation>
    <scope>NUCLEOTIDE SEQUENCE</scope>
    <source>
        <strain evidence="1">DSM 14458</strain>
    </source>
</reference>
<comment type="caution">
    <text evidence="1">The sequence shown here is derived from an EMBL/GenBank/DDBJ whole genome shotgun (WGS) entry which is preliminary data.</text>
</comment>
<reference evidence="1" key="2">
    <citation type="submission" date="2021-08" db="EMBL/GenBank/DDBJ databases">
        <authorList>
            <person name="Tani A."/>
            <person name="Ola A."/>
            <person name="Ogura Y."/>
            <person name="Katsura K."/>
            <person name="Hayashi T."/>
        </authorList>
    </citation>
    <scope>NUCLEOTIDE SEQUENCE</scope>
    <source>
        <strain evidence="1">DSM 14458</strain>
    </source>
</reference>
<dbReference type="RefSeq" id="WP_238308396.1">
    <property type="nucleotide sequence ID" value="NZ_BPRE01000013.1"/>
</dbReference>
<organism evidence="1 2">
    <name type="scientific">Methylorubrum suomiense</name>
    <dbReference type="NCBI Taxonomy" id="144191"/>
    <lineage>
        <taxon>Bacteria</taxon>
        <taxon>Pseudomonadati</taxon>
        <taxon>Pseudomonadota</taxon>
        <taxon>Alphaproteobacteria</taxon>
        <taxon>Hyphomicrobiales</taxon>
        <taxon>Methylobacteriaceae</taxon>
        <taxon>Methylorubrum</taxon>
    </lineage>
</organism>
<evidence type="ECO:0000313" key="1">
    <source>
        <dbReference type="EMBL" id="GJE77279.1"/>
    </source>
</evidence>
<accession>A0ABQ4UZM9</accession>
<dbReference type="EMBL" id="BPRE01000013">
    <property type="protein sequence ID" value="GJE77279.1"/>
    <property type="molecule type" value="Genomic_DNA"/>
</dbReference>
<dbReference type="Pfam" id="PF13262">
    <property type="entry name" value="DUF4054"/>
    <property type="match status" value="1"/>
</dbReference>
<sequence length="137" mass="14279">MPNLADVTAADFKARYPSFDSKPDAYVTAVLNEARGEVNDAWIEQDQVPALLVYTAYLIASEAAAGASVAVGDGLNVGVSGALTEVWVGDVKAKFADVKSGSGGGSGSGSSISPAAALYWSEFERLRRRSFPAMMVV</sequence>
<proteinExistence type="predicted"/>